<dbReference type="KEGG" id="srd:SD10_04960"/>
<evidence type="ECO:0000259" key="2">
    <source>
        <dbReference type="Pfam" id="PF03713"/>
    </source>
</evidence>
<proteinExistence type="predicted"/>
<dbReference type="OrthoDB" id="8603558at2"/>
<dbReference type="PATRIC" id="fig|1379870.5.peg.1076"/>
<dbReference type="EMBL" id="CP010429">
    <property type="protein sequence ID" value="AKD54358.1"/>
    <property type="molecule type" value="Genomic_DNA"/>
</dbReference>
<dbReference type="InterPro" id="IPR012347">
    <property type="entry name" value="Ferritin-like"/>
</dbReference>
<dbReference type="PANTHER" id="PTHR36933:SF1">
    <property type="entry name" value="SLL0788 PROTEIN"/>
    <property type="match status" value="1"/>
</dbReference>
<keyword evidence="4" id="KW-1185">Reference proteome</keyword>
<evidence type="ECO:0000313" key="3">
    <source>
        <dbReference type="EMBL" id="AKD54358.1"/>
    </source>
</evidence>
<sequence length="200" mass="22217">MKTACLLFVLLLINPWVHAQHTHHTQPAPTAKNVYLAMMDTMMVQMDQAPMGNSPAATFLHQMLAHHRGAIAMASYEIANGHNREMIQLAKSILIEQQSEIEQMQLWLKQLRADTAHPPAAFGAAMKQTMDGMMNALPANKALSDTDRAFAAVMKPHHQAALAMAKVILQFSDEPVIQAYARGLMASQQIEIDQMTDYLN</sequence>
<dbReference type="Proteomes" id="UP000033054">
    <property type="component" value="Chromosome"/>
</dbReference>
<feature type="signal peptide" evidence="1">
    <location>
        <begin position="1"/>
        <end position="19"/>
    </location>
</feature>
<dbReference type="Pfam" id="PF03713">
    <property type="entry name" value="DUF305"/>
    <property type="match status" value="1"/>
</dbReference>
<dbReference type="Gene3D" id="1.20.1260.10">
    <property type="match status" value="2"/>
</dbReference>
<evidence type="ECO:0000256" key="1">
    <source>
        <dbReference type="SAM" id="SignalP"/>
    </source>
</evidence>
<dbReference type="RefSeq" id="WP_046375954.1">
    <property type="nucleotide sequence ID" value="NZ_CP010429.1"/>
</dbReference>
<feature type="domain" description="DUF305" evidence="2">
    <location>
        <begin position="58"/>
        <end position="199"/>
    </location>
</feature>
<dbReference type="InterPro" id="IPR005183">
    <property type="entry name" value="DUF305_CopM-like"/>
</dbReference>
<organism evidence="3 4">
    <name type="scientific">Spirosoma radiotolerans</name>
    <dbReference type="NCBI Taxonomy" id="1379870"/>
    <lineage>
        <taxon>Bacteria</taxon>
        <taxon>Pseudomonadati</taxon>
        <taxon>Bacteroidota</taxon>
        <taxon>Cytophagia</taxon>
        <taxon>Cytophagales</taxon>
        <taxon>Cytophagaceae</taxon>
        <taxon>Spirosoma</taxon>
    </lineage>
</organism>
<reference evidence="3 4" key="1">
    <citation type="journal article" date="2014" name="Curr. Microbiol.">
        <title>Spirosoma radiotolerans sp. nov., a gamma-radiation-resistant bacterium isolated from gamma ray-irradiated soil.</title>
        <authorList>
            <person name="Lee J.J."/>
            <person name="Srinivasan S."/>
            <person name="Lim S."/>
            <person name="Joe M."/>
            <person name="Im S."/>
            <person name="Bae S.I."/>
            <person name="Park K.R."/>
            <person name="Han J.H."/>
            <person name="Park S.H."/>
            <person name="Joo B.M."/>
            <person name="Park S.J."/>
            <person name="Kim M.K."/>
        </authorList>
    </citation>
    <scope>NUCLEOTIDE SEQUENCE [LARGE SCALE GENOMIC DNA]</scope>
    <source>
        <strain evidence="3 4">DG5A</strain>
    </source>
</reference>
<feature type="chain" id="PRO_5002417271" description="DUF305 domain-containing protein" evidence="1">
    <location>
        <begin position="20"/>
        <end position="200"/>
    </location>
</feature>
<dbReference type="STRING" id="1379870.SD10_04960"/>
<accession>A0A0E3ZUB8</accession>
<keyword evidence="1" id="KW-0732">Signal</keyword>
<evidence type="ECO:0000313" key="4">
    <source>
        <dbReference type="Proteomes" id="UP000033054"/>
    </source>
</evidence>
<protein>
    <recommendedName>
        <fullName evidence="2">DUF305 domain-containing protein</fullName>
    </recommendedName>
</protein>
<name>A0A0E3ZUB8_9BACT</name>
<dbReference type="HOGENOM" id="CLU_074343_2_1_10"/>
<dbReference type="PANTHER" id="PTHR36933">
    <property type="entry name" value="SLL0788 PROTEIN"/>
    <property type="match status" value="1"/>
</dbReference>
<gene>
    <name evidence="3" type="ORF">SD10_04960</name>
</gene>
<dbReference type="AlphaFoldDB" id="A0A0E3ZUB8"/>